<feature type="signal peptide" evidence="1">
    <location>
        <begin position="1"/>
        <end position="18"/>
    </location>
</feature>
<evidence type="ECO:0000256" key="1">
    <source>
        <dbReference type="SAM" id="SignalP"/>
    </source>
</evidence>
<evidence type="ECO:0000313" key="3">
    <source>
        <dbReference type="Proteomes" id="UP000236161"/>
    </source>
</evidence>
<dbReference type="AlphaFoldDB" id="A0A2I0AAH0"/>
<organism evidence="2 3">
    <name type="scientific">Apostasia shenzhenica</name>
    <dbReference type="NCBI Taxonomy" id="1088818"/>
    <lineage>
        <taxon>Eukaryota</taxon>
        <taxon>Viridiplantae</taxon>
        <taxon>Streptophyta</taxon>
        <taxon>Embryophyta</taxon>
        <taxon>Tracheophyta</taxon>
        <taxon>Spermatophyta</taxon>
        <taxon>Magnoliopsida</taxon>
        <taxon>Liliopsida</taxon>
        <taxon>Asparagales</taxon>
        <taxon>Orchidaceae</taxon>
        <taxon>Apostasioideae</taxon>
        <taxon>Apostasia</taxon>
    </lineage>
</organism>
<keyword evidence="1" id="KW-0732">Signal</keyword>
<feature type="chain" id="PRO_5014148509" description="Secreted protein" evidence="1">
    <location>
        <begin position="19"/>
        <end position="90"/>
    </location>
</feature>
<accession>A0A2I0AAH0</accession>
<name>A0A2I0AAH0_9ASPA</name>
<evidence type="ECO:0008006" key="4">
    <source>
        <dbReference type="Google" id="ProtNLM"/>
    </source>
</evidence>
<sequence length="90" mass="10616">MPYILRLHFLVLSLRLRGRWCPERIEPTPLLVVHMRENLLFGRRMIELRPQPLSAMPNLFPPPEVPVYQNFKGCSRILLTWSLASQPNRP</sequence>
<gene>
    <name evidence="2" type="ORF">AXF42_Ash001496</name>
</gene>
<protein>
    <recommendedName>
        <fullName evidence="4">Secreted protein</fullName>
    </recommendedName>
</protein>
<dbReference type="EMBL" id="KZ452001">
    <property type="protein sequence ID" value="PKA52516.1"/>
    <property type="molecule type" value="Genomic_DNA"/>
</dbReference>
<proteinExistence type="predicted"/>
<keyword evidence="3" id="KW-1185">Reference proteome</keyword>
<evidence type="ECO:0000313" key="2">
    <source>
        <dbReference type="EMBL" id="PKA52516.1"/>
    </source>
</evidence>
<dbReference type="Proteomes" id="UP000236161">
    <property type="component" value="Unassembled WGS sequence"/>
</dbReference>
<reference evidence="2 3" key="1">
    <citation type="journal article" date="2017" name="Nature">
        <title>The Apostasia genome and the evolution of orchids.</title>
        <authorList>
            <person name="Zhang G.Q."/>
            <person name="Liu K.W."/>
            <person name="Li Z."/>
            <person name="Lohaus R."/>
            <person name="Hsiao Y.Y."/>
            <person name="Niu S.C."/>
            <person name="Wang J.Y."/>
            <person name="Lin Y.C."/>
            <person name="Xu Q."/>
            <person name="Chen L.J."/>
            <person name="Yoshida K."/>
            <person name="Fujiwara S."/>
            <person name="Wang Z.W."/>
            <person name="Zhang Y.Q."/>
            <person name="Mitsuda N."/>
            <person name="Wang M."/>
            <person name="Liu G.H."/>
            <person name="Pecoraro L."/>
            <person name="Huang H.X."/>
            <person name="Xiao X.J."/>
            <person name="Lin M."/>
            <person name="Wu X.Y."/>
            <person name="Wu W.L."/>
            <person name="Chen Y.Y."/>
            <person name="Chang S.B."/>
            <person name="Sakamoto S."/>
            <person name="Ohme-Takagi M."/>
            <person name="Yagi M."/>
            <person name="Zeng S.J."/>
            <person name="Shen C.Y."/>
            <person name="Yeh C.M."/>
            <person name="Luo Y.B."/>
            <person name="Tsai W.C."/>
            <person name="Van de Peer Y."/>
            <person name="Liu Z.J."/>
        </authorList>
    </citation>
    <scope>NUCLEOTIDE SEQUENCE [LARGE SCALE GENOMIC DNA]</scope>
    <source>
        <strain evidence="3">cv. Shenzhen</strain>
        <tissue evidence="2">Stem</tissue>
    </source>
</reference>